<name>T1KL77_TETUR</name>
<evidence type="ECO:0000313" key="1">
    <source>
        <dbReference type="EnsemblMetazoa" id="tetur14g01460.1"/>
    </source>
</evidence>
<dbReference type="Proteomes" id="UP000015104">
    <property type="component" value="Unassembled WGS sequence"/>
</dbReference>
<protein>
    <submittedName>
        <fullName evidence="1">Uncharacterized protein</fullName>
    </submittedName>
</protein>
<reference evidence="2" key="1">
    <citation type="submission" date="2011-08" db="EMBL/GenBank/DDBJ databases">
        <authorList>
            <person name="Rombauts S."/>
        </authorList>
    </citation>
    <scope>NUCLEOTIDE SEQUENCE</scope>
    <source>
        <strain evidence="2">London</strain>
    </source>
</reference>
<evidence type="ECO:0000313" key="2">
    <source>
        <dbReference type="Proteomes" id="UP000015104"/>
    </source>
</evidence>
<accession>T1KL77</accession>
<keyword evidence="2" id="KW-1185">Reference proteome</keyword>
<dbReference type="EMBL" id="CAEY01000210">
    <property type="status" value="NOT_ANNOTATED_CDS"/>
    <property type="molecule type" value="Genomic_DNA"/>
</dbReference>
<sequence>MAFLKVREHNFAHCDHASNNSISFLCAAVNMFIYNSSK</sequence>
<dbReference type="EnsemblMetazoa" id="tetur14g01460.1">
    <property type="protein sequence ID" value="tetur14g01460.1"/>
    <property type="gene ID" value="tetur14g01460"/>
</dbReference>
<reference evidence="1" key="2">
    <citation type="submission" date="2015-06" db="UniProtKB">
        <authorList>
            <consortium name="EnsemblMetazoa"/>
        </authorList>
    </citation>
    <scope>IDENTIFICATION</scope>
</reference>
<proteinExistence type="predicted"/>
<organism evidence="1 2">
    <name type="scientific">Tetranychus urticae</name>
    <name type="common">Two-spotted spider mite</name>
    <dbReference type="NCBI Taxonomy" id="32264"/>
    <lineage>
        <taxon>Eukaryota</taxon>
        <taxon>Metazoa</taxon>
        <taxon>Ecdysozoa</taxon>
        <taxon>Arthropoda</taxon>
        <taxon>Chelicerata</taxon>
        <taxon>Arachnida</taxon>
        <taxon>Acari</taxon>
        <taxon>Acariformes</taxon>
        <taxon>Trombidiformes</taxon>
        <taxon>Prostigmata</taxon>
        <taxon>Eleutherengona</taxon>
        <taxon>Raphignathae</taxon>
        <taxon>Tetranychoidea</taxon>
        <taxon>Tetranychidae</taxon>
        <taxon>Tetranychus</taxon>
    </lineage>
</organism>
<dbReference type="AlphaFoldDB" id="T1KL77"/>
<dbReference type="HOGENOM" id="CLU_3336189_0_0_1"/>